<accession>A0A0E9TP41</accession>
<sequence>MRLSEPVNGPGVNVISPPCFPYTSSPAARSRIDDAKTYNK</sequence>
<dbReference type="AlphaFoldDB" id="A0A0E9TP41"/>
<organism evidence="1">
    <name type="scientific">Anguilla anguilla</name>
    <name type="common">European freshwater eel</name>
    <name type="synonym">Muraena anguilla</name>
    <dbReference type="NCBI Taxonomy" id="7936"/>
    <lineage>
        <taxon>Eukaryota</taxon>
        <taxon>Metazoa</taxon>
        <taxon>Chordata</taxon>
        <taxon>Craniata</taxon>
        <taxon>Vertebrata</taxon>
        <taxon>Euteleostomi</taxon>
        <taxon>Actinopterygii</taxon>
        <taxon>Neopterygii</taxon>
        <taxon>Teleostei</taxon>
        <taxon>Anguilliformes</taxon>
        <taxon>Anguillidae</taxon>
        <taxon>Anguilla</taxon>
    </lineage>
</organism>
<reference evidence="1" key="1">
    <citation type="submission" date="2014-11" db="EMBL/GenBank/DDBJ databases">
        <authorList>
            <person name="Amaro Gonzalez C."/>
        </authorList>
    </citation>
    <scope>NUCLEOTIDE SEQUENCE</scope>
</reference>
<name>A0A0E9TP41_ANGAN</name>
<reference evidence="1" key="2">
    <citation type="journal article" date="2015" name="Fish Shellfish Immunol.">
        <title>Early steps in the European eel (Anguilla anguilla)-Vibrio vulnificus interaction in the gills: Role of the RtxA13 toxin.</title>
        <authorList>
            <person name="Callol A."/>
            <person name="Pajuelo D."/>
            <person name="Ebbesson L."/>
            <person name="Teles M."/>
            <person name="MacKenzie S."/>
            <person name="Amaro C."/>
        </authorList>
    </citation>
    <scope>NUCLEOTIDE SEQUENCE</scope>
</reference>
<protein>
    <submittedName>
        <fullName evidence="1">Uncharacterized protein</fullName>
    </submittedName>
</protein>
<proteinExistence type="predicted"/>
<dbReference type="EMBL" id="GBXM01054084">
    <property type="protein sequence ID" value="JAH54493.1"/>
    <property type="molecule type" value="Transcribed_RNA"/>
</dbReference>
<evidence type="ECO:0000313" key="1">
    <source>
        <dbReference type="EMBL" id="JAH54493.1"/>
    </source>
</evidence>